<evidence type="ECO:0000313" key="2">
    <source>
        <dbReference type="Proteomes" id="UP000075455"/>
    </source>
</evidence>
<dbReference type="RefSeq" id="WP_017436061.1">
    <property type="nucleotide sequence ID" value="NZ_LQYS01000117.1"/>
</dbReference>
<organism evidence="1 2">
    <name type="scientific">Saccharococcus caldoxylosilyticus</name>
    <dbReference type="NCBI Taxonomy" id="81408"/>
    <lineage>
        <taxon>Bacteria</taxon>
        <taxon>Bacillati</taxon>
        <taxon>Bacillota</taxon>
        <taxon>Bacilli</taxon>
        <taxon>Bacillales</taxon>
        <taxon>Anoxybacillaceae</taxon>
        <taxon>Saccharococcus</taxon>
    </lineage>
</organism>
<gene>
    <name evidence="1" type="ORF">B4119_2453</name>
</gene>
<reference evidence="1 2" key="1">
    <citation type="submission" date="2016-01" db="EMBL/GenBank/DDBJ databases">
        <title>Draft Genome Sequences of Seven Thermophilic Sporeformers Isolated from Foods.</title>
        <authorList>
            <person name="Berendsen E.M."/>
            <person name="Wells-Bennik M.H."/>
            <person name="Krawcyk A.O."/>
            <person name="De Jong A."/>
            <person name="Holsappel S."/>
            <person name="Eijlander R.T."/>
            <person name="Kuipers O.P."/>
        </authorList>
    </citation>
    <scope>NUCLEOTIDE SEQUENCE [LARGE SCALE GENOMIC DNA]</scope>
    <source>
        <strain evidence="1 2">B4119</strain>
    </source>
</reference>
<sequence>MKPKSSIIPTKPSCFPGSQKNLEEGLVDRNVYPEVPMRIELYIDRKRECSANGNGSD</sequence>
<protein>
    <submittedName>
        <fullName evidence="1">Uncharacterized protein</fullName>
    </submittedName>
</protein>
<comment type="caution">
    <text evidence="1">The sequence shown here is derived from an EMBL/GenBank/DDBJ whole genome shotgun (WGS) entry which is preliminary data.</text>
</comment>
<evidence type="ECO:0000313" key="1">
    <source>
        <dbReference type="EMBL" id="KYD07535.1"/>
    </source>
</evidence>
<name>A0A150L5E8_9BACL</name>
<accession>A0A150L5E8</accession>
<proteinExistence type="predicted"/>
<dbReference type="EMBL" id="LQYS01000117">
    <property type="protein sequence ID" value="KYD07535.1"/>
    <property type="molecule type" value="Genomic_DNA"/>
</dbReference>
<dbReference type="AlphaFoldDB" id="A0A150L5E8"/>
<dbReference type="Proteomes" id="UP000075455">
    <property type="component" value="Unassembled WGS sequence"/>
</dbReference>